<accession>A0ACC0UDF1</accession>
<sequence length="418" mass="46204">MPPREQVKRTTSSTDSAGIGPPTKRTRFLEPADDDANFANEVDEALENPSATRKGRVKTEGYESDSSDDGEGVVLSRRAGADDVANDEEDEDMFATTTGPDQDDDKAEAGGGKKGGGGEKFLRLGDIEGQEFGRGSDDQDGEAGSSGDGDSDEPEDEDDAERRRKAGMGYEMSSFNMREEMEEGKFSEDGTYVRNFDPHALHDRWMDGLGEREILLARRRKRRQERAQQEKMREEERELEMLGGKDAIERELLAMLKKGETVLEALQRLGARSKHGKAKQSRFPNTILSSSAASSRTRGDTVDKHPNSLSDVEQLTGLASTLLSLGDTDIYSRTYEELVRSVRSAGNVDPSWIPPSADVKYEYMWDVPGSTGAEGQVFGPYSEQEMQTWYKATYFGLTGEKVKVRPVGGEWGSWSDCL</sequence>
<gene>
    <name evidence="1" type="ORF">F5148DRAFT_1344514</name>
</gene>
<evidence type="ECO:0000313" key="1">
    <source>
        <dbReference type="EMBL" id="KAI9509653.1"/>
    </source>
</evidence>
<dbReference type="EMBL" id="JAGFNK010000059">
    <property type="protein sequence ID" value="KAI9509653.1"/>
    <property type="molecule type" value="Genomic_DNA"/>
</dbReference>
<proteinExistence type="predicted"/>
<comment type="caution">
    <text evidence="1">The sequence shown here is derived from an EMBL/GenBank/DDBJ whole genome shotgun (WGS) entry which is preliminary data.</text>
</comment>
<keyword evidence="2" id="KW-1185">Reference proteome</keyword>
<reference evidence="1" key="1">
    <citation type="submission" date="2021-03" db="EMBL/GenBank/DDBJ databases">
        <title>Evolutionary priming and transition to the ectomycorrhizal habit in an iconic lineage of mushroom-forming fungi: is preadaptation a requirement?</title>
        <authorList>
            <consortium name="DOE Joint Genome Institute"/>
            <person name="Looney B.P."/>
            <person name="Miyauchi S."/>
            <person name="Morin E."/>
            <person name="Drula E."/>
            <person name="Courty P.E."/>
            <person name="Chicoki N."/>
            <person name="Fauchery L."/>
            <person name="Kohler A."/>
            <person name="Kuo A."/>
            <person name="LaButti K."/>
            <person name="Pangilinan J."/>
            <person name="Lipzen A."/>
            <person name="Riley R."/>
            <person name="Andreopoulos W."/>
            <person name="He G."/>
            <person name="Johnson J."/>
            <person name="Barry K.W."/>
            <person name="Grigoriev I.V."/>
            <person name="Nagy L."/>
            <person name="Hibbett D."/>
            <person name="Henrissat B."/>
            <person name="Matheny P.B."/>
            <person name="Labbe J."/>
            <person name="Martin A.F."/>
        </authorList>
    </citation>
    <scope>NUCLEOTIDE SEQUENCE</scope>
    <source>
        <strain evidence="1">BPL698</strain>
    </source>
</reference>
<name>A0ACC0UDF1_9AGAM</name>
<evidence type="ECO:0000313" key="2">
    <source>
        <dbReference type="Proteomes" id="UP001207468"/>
    </source>
</evidence>
<organism evidence="1 2">
    <name type="scientific">Russula earlei</name>
    <dbReference type="NCBI Taxonomy" id="71964"/>
    <lineage>
        <taxon>Eukaryota</taxon>
        <taxon>Fungi</taxon>
        <taxon>Dikarya</taxon>
        <taxon>Basidiomycota</taxon>
        <taxon>Agaricomycotina</taxon>
        <taxon>Agaricomycetes</taxon>
        <taxon>Russulales</taxon>
        <taxon>Russulaceae</taxon>
        <taxon>Russula</taxon>
    </lineage>
</organism>
<protein>
    <submittedName>
        <fullName evidence="1">Uncharacterized protein</fullName>
    </submittedName>
</protein>
<dbReference type="Proteomes" id="UP001207468">
    <property type="component" value="Unassembled WGS sequence"/>
</dbReference>